<evidence type="ECO:0000313" key="2">
    <source>
        <dbReference type="Proteomes" id="UP000238937"/>
    </source>
</evidence>
<accession>A0A2T1GJT8</accession>
<gene>
    <name evidence="1" type="ORF">C7B77_06500</name>
</gene>
<proteinExistence type="predicted"/>
<protein>
    <submittedName>
        <fullName evidence="1">Uncharacterized protein</fullName>
    </submittedName>
</protein>
<dbReference type="AlphaFoldDB" id="A0A2T1GJT8"/>
<name>A0A2T1GJT8_9CYAN</name>
<evidence type="ECO:0000313" key="1">
    <source>
        <dbReference type="EMBL" id="PSB57952.1"/>
    </source>
</evidence>
<sequence length="84" mass="9479">MLESTPIEGEVIAFKFGNVVIVRLTDNREIAVAINKNLMRKLFKISLGDRFAIKMFDSPKLPRAYAPIARSVKLRSIAKVPLHN</sequence>
<reference evidence="1 2" key="1">
    <citation type="submission" date="2018-03" db="EMBL/GenBank/DDBJ databases">
        <title>The ancient ancestry and fast evolution of plastids.</title>
        <authorList>
            <person name="Moore K.R."/>
            <person name="Magnabosco C."/>
            <person name="Momper L."/>
            <person name="Gold D.A."/>
            <person name="Bosak T."/>
            <person name="Fournier G.P."/>
        </authorList>
    </citation>
    <scope>NUCLEOTIDE SEQUENCE [LARGE SCALE GENOMIC DNA]</scope>
    <source>
        <strain evidence="1 2">CCALA 037</strain>
    </source>
</reference>
<comment type="caution">
    <text evidence="1">The sequence shown here is derived from an EMBL/GenBank/DDBJ whole genome shotgun (WGS) entry which is preliminary data.</text>
</comment>
<organism evidence="1 2">
    <name type="scientific">Chamaesiphon polymorphus CCALA 037</name>
    <dbReference type="NCBI Taxonomy" id="2107692"/>
    <lineage>
        <taxon>Bacteria</taxon>
        <taxon>Bacillati</taxon>
        <taxon>Cyanobacteriota</taxon>
        <taxon>Cyanophyceae</taxon>
        <taxon>Gomontiellales</taxon>
        <taxon>Chamaesiphonaceae</taxon>
        <taxon>Chamaesiphon</taxon>
    </lineage>
</organism>
<keyword evidence="2" id="KW-1185">Reference proteome</keyword>
<dbReference type="EMBL" id="PVWO01000054">
    <property type="protein sequence ID" value="PSB57952.1"/>
    <property type="molecule type" value="Genomic_DNA"/>
</dbReference>
<dbReference type="Proteomes" id="UP000238937">
    <property type="component" value="Unassembled WGS sequence"/>
</dbReference>